<name>A0A8J6J7A3_9FIRM</name>
<reference evidence="3" key="1">
    <citation type="submission" date="2020-08" db="EMBL/GenBank/DDBJ databases">
        <title>Genome public.</title>
        <authorList>
            <person name="Liu C."/>
            <person name="Sun Q."/>
        </authorList>
    </citation>
    <scope>NUCLEOTIDE SEQUENCE</scope>
    <source>
        <strain evidence="3">NSJ-23</strain>
    </source>
</reference>
<dbReference type="Pfam" id="PF00534">
    <property type="entry name" value="Glycos_transf_1"/>
    <property type="match status" value="1"/>
</dbReference>
<evidence type="ECO:0000313" key="4">
    <source>
        <dbReference type="Proteomes" id="UP000628736"/>
    </source>
</evidence>
<dbReference type="SUPFAM" id="SSF53756">
    <property type="entry name" value="UDP-Glycosyltransferase/glycogen phosphorylase"/>
    <property type="match status" value="1"/>
</dbReference>
<organism evidence="3 4">
    <name type="scientific">Flintibacter hominis</name>
    <dbReference type="NCBI Taxonomy" id="2763048"/>
    <lineage>
        <taxon>Bacteria</taxon>
        <taxon>Bacillati</taxon>
        <taxon>Bacillota</taxon>
        <taxon>Clostridia</taxon>
        <taxon>Eubacteriales</taxon>
        <taxon>Flintibacter</taxon>
    </lineage>
</organism>
<evidence type="ECO:0000313" key="3">
    <source>
        <dbReference type="EMBL" id="MBC5721277.1"/>
    </source>
</evidence>
<accession>A0A8J6J7A3</accession>
<dbReference type="AlphaFoldDB" id="A0A8J6J7A3"/>
<dbReference type="InterPro" id="IPR001296">
    <property type="entry name" value="Glyco_trans_1"/>
</dbReference>
<comment type="caution">
    <text evidence="3">The sequence shown here is derived from an EMBL/GenBank/DDBJ whole genome shotgun (WGS) entry which is preliminary data.</text>
</comment>
<proteinExistence type="predicted"/>
<dbReference type="EMBL" id="JACOPO010000001">
    <property type="protein sequence ID" value="MBC5721277.1"/>
    <property type="molecule type" value="Genomic_DNA"/>
</dbReference>
<evidence type="ECO:0000259" key="1">
    <source>
        <dbReference type="Pfam" id="PF00534"/>
    </source>
</evidence>
<sequence>MIRVLNIISDTNIGGAGRVILNYLSYADRSQYETMVAIPRGSMLKEPLEQAGAQVYEVDGMADRSYHRDDVKVLKELIRRIKPNLVHTHGALSGRIAAKGLHVPVVYSRHSAFPVPAKIKYPPGRWVNKLVNEHFADHIIAVSPATRDNLTEGGISPKKITVVMNGVAPVEETGPEDRAKLRQALSIPPDTVVFGILARIEDYKGHLYLVHAAKLLKEQGRSGFRVLIAGTGSFEEDVARAVVEMGVEDVVQMLGFRADVAALLNILDVQLNASYGTEATSLALLEGMSLGLPTIASDYGGNPWLVTDGENGLLFPSRDSQSMAKAMAHLMDRPEERREMGRQARERFQTSFTGQVFAKNIENVYQGVLKGDPHGRK</sequence>
<evidence type="ECO:0000259" key="2">
    <source>
        <dbReference type="Pfam" id="PF13439"/>
    </source>
</evidence>
<dbReference type="Proteomes" id="UP000628736">
    <property type="component" value="Unassembled WGS sequence"/>
</dbReference>
<dbReference type="Gene3D" id="3.40.50.2000">
    <property type="entry name" value="Glycogen Phosphorylase B"/>
    <property type="match status" value="2"/>
</dbReference>
<dbReference type="InterPro" id="IPR028098">
    <property type="entry name" value="Glyco_trans_4-like_N"/>
</dbReference>
<dbReference type="Pfam" id="PF13439">
    <property type="entry name" value="Glyco_transf_4"/>
    <property type="match status" value="1"/>
</dbReference>
<protein>
    <submittedName>
        <fullName evidence="3">Glycosyltransferase</fullName>
    </submittedName>
</protein>
<dbReference type="PANTHER" id="PTHR12526">
    <property type="entry name" value="GLYCOSYLTRANSFERASE"/>
    <property type="match status" value="1"/>
</dbReference>
<keyword evidence="4" id="KW-1185">Reference proteome</keyword>
<gene>
    <name evidence="3" type="ORF">H8S11_00330</name>
</gene>
<feature type="domain" description="Glycosyl transferase family 1" evidence="1">
    <location>
        <begin position="177"/>
        <end position="347"/>
    </location>
</feature>
<feature type="domain" description="Glycosyltransferase subfamily 4-like N-terminal" evidence="2">
    <location>
        <begin position="13"/>
        <end position="168"/>
    </location>
</feature>
<dbReference type="RefSeq" id="WP_186851807.1">
    <property type="nucleotide sequence ID" value="NZ_JACOPO010000001.1"/>
</dbReference>
<dbReference type="GO" id="GO:0016757">
    <property type="term" value="F:glycosyltransferase activity"/>
    <property type="evidence" value="ECO:0007669"/>
    <property type="project" value="InterPro"/>
</dbReference>